<name>A0A1C7MUP5_9FUNG</name>
<keyword evidence="2" id="KW-1185">Reference proteome</keyword>
<evidence type="ECO:0000313" key="2">
    <source>
        <dbReference type="Proteomes" id="UP000093000"/>
    </source>
</evidence>
<evidence type="ECO:0000313" key="1">
    <source>
        <dbReference type="EMBL" id="OBZ80595.1"/>
    </source>
</evidence>
<accession>A0A1C7MUP5</accession>
<dbReference type="AlphaFoldDB" id="A0A1C7MUP5"/>
<protein>
    <submittedName>
        <fullName evidence="1">Uncharacterized protein</fullName>
    </submittedName>
</protein>
<dbReference type="EMBL" id="LUGH01001943">
    <property type="protein sequence ID" value="OBZ80595.1"/>
    <property type="molecule type" value="Genomic_DNA"/>
</dbReference>
<gene>
    <name evidence="1" type="ORF">A0J61_11355</name>
</gene>
<proteinExistence type="predicted"/>
<dbReference type="InParanoid" id="A0A1C7MUP5"/>
<comment type="caution">
    <text evidence="1">The sequence shown here is derived from an EMBL/GenBank/DDBJ whole genome shotgun (WGS) entry which is preliminary data.</text>
</comment>
<organism evidence="1 2">
    <name type="scientific">Choanephora cucurbitarum</name>
    <dbReference type="NCBI Taxonomy" id="101091"/>
    <lineage>
        <taxon>Eukaryota</taxon>
        <taxon>Fungi</taxon>
        <taxon>Fungi incertae sedis</taxon>
        <taxon>Mucoromycota</taxon>
        <taxon>Mucoromycotina</taxon>
        <taxon>Mucoromycetes</taxon>
        <taxon>Mucorales</taxon>
        <taxon>Mucorineae</taxon>
        <taxon>Choanephoraceae</taxon>
        <taxon>Choanephoroideae</taxon>
        <taxon>Choanephora</taxon>
    </lineage>
</organism>
<dbReference type="OrthoDB" id="3691720at2759"/>
<sequence>MKQKRHVLIASILQPSGSSSSQYHLIPRIKLSTLEDWRYEVFTHGQLYVAFSRATSWKNITVLFSEDKEEETTRNIVCPELLIN</sequence>
<reference evidence="1 2" key="1">
    <citation type="submission" date="2016-03" db="EMBL/GenBank/DDBJ databases">
        <title>Choanephora cucurbitarum.</title>
        <authorList>
            <person name="Min B."/>
            <person name="Park H."/>
            <person name="Park J.-H."/>
            <person name="Shin H.-D."/>
            <person name="Choi I.-G."/>
        </authorList>
    </citation>
    <scope>NUCLEOTIDE SEQUENCE [LARGE SCALE GENOMIC DNA]</scope>
    <source>
        <strain evidence="1 2">KUS-F28377</strain>
    </source>
</reference>
<dbReference type="Proteomes" id="UP000093000">
    <property type="component" value="Unassembled WGS sequence"/>
</dbReference>